<dbReference type="Pfam" id="PF01547">
    <property type="entry name" value="SBP_bac_1"/>
    <property type="match status" value="1"/>
</dbReference>
<proteinExistence type="predicted"/>
<gene>
    <name evidence="1" type="ORF">FB00_13885</name>
</gene>
<dbReference type="Gene3D" id="3.40.190.10">
    <property type="entry name" value="Periplasmic binding protein-like II"/>
    <property type="match status" value="1"/>
</dbReference>
<dbReference type="Proteomes" id="UP000035265">
    <property type="component" value="Unassembled WGS sequence"/>
</dbReference>
<dbReference type="RefSeq" id="WP_047233453.1">
    <property type="nucleotide sequence ID" value="NZ_JNBQ01000019.1"/>
</dbReference>
<dbReference type="EMBL" id="JNBQ01000019">
    <property type="protein sequence ID" value="KLN34155.1"/>
    <property type="molecule type" value="Genomic_DNA"/>
</dbReference>
<name>A0A0H2KKS2_9MICO</name>
<evidence type="ECO:0000313" key="1">
    <source>
        <dbReference type="EMBL" id="KLN34155.1"/>
    </source>
</evidence>
<dbReference type="InterPro" id="IPR006059">
    <property type="entry name" value="SBP"/>
</dbReference>
<keyword evidence="2" id="KW-1185">Reference proteome</keyword>
<dbReference type="PANTHER" id="PTHR43649:SF16">
    <property type="entry name" value="SUGAR-BINDING LIPOPROTEIN"/>
    <property type="match status" value="1"/>
</dbReference>
<dbReference type="STRING" id="264251.FB00_13885"/>
<dbReference type="SUPFAM" id="SSF53850">
    <property type="entry name" value="Periplasmic binding protein-like II"/>
    <property type="match status" value="1"/>
</dbReference>
<dbReference type="PROSITE" id="PS51257">
    <property type="entry name" value="PROKAR_LIPOPROTEIN"/>
    <property type="match status" value="1"/>
</dbReference>
<sequence>MKSATTVGAFALTGALVLTLTACSTGDDAEGDGAASSGAVEIEVSIDAGLDDDARAKFDERVAQFEEEHPDITVTAREYTWEGTTFATELAGGTLPDVFTIPFTDGRGLIEREQIADISDLVAELPYAEDFNPNVAQAGQAADGSMWAVPIAAYSQGLHYNRTLFEQAGLDPDDPPTTWEEVREDAKTIADATGVAGYATMTSGNTGGWILTTLTNAFGGSVQEFDGETATSTIDTPELTEVLEYLHALRWEDDSMGANFLYDWGSINQDFAAGQIGMYVSGGGNYGNLFTQNAMNPDDYGLTVIPLVGDGGVLGGGTLAAVSAKASPEEQAAGVEWIDFYYMQKLADEDAAKLDAETAAANDQPVGAPELPVFDEQTYLESRTWIADYVNVPVDQMSSYTENIFDQPVVPEPARSTQEIYALLDPVVQAVLTDEDADIDALVAQVQKEAQALLDAAQG</sequence>
<organism evidence="1 2">
    <name type="scientific">Cellulosimicrobium funkei</name>
    <dbReference type="NCBI Taxonomy" id="264251"/>
    <lineage>
        <taxon>Bacteria</taxon>
        <taxon>Bacillati</taxon>
        <taxon>Actinomycetota</taxon>
        <taxon>Actinomycetes</taxon>
        <taxon>Micrococcales</taxon>
        <taxon>Promicromonosporaceae</taxon>
        <taxon>Cellulosimicrobium</taxon>
    </lineage>
</organism>
<reference evidence="1 2" key="1">
    <citation type="submission" date="2014-05" db="EMBL/GenBank/DDBJ databases">
        <title>Cellulosimicrobium funkei U11 genome.</title>
        <authorList>
            <person name="Hu C."/>
            <person name="Gong Y."/>
            <person name="Wan W."/>
            <person name="Jiang M."/>
        </authorList>
    </citation>
    <scope>NUCLEOTIDE SEQUENCE [LARGE SCALE GENOMIC DNA]</scope>
    <source>
        <strain evidence="1 2">U11</strain>
    </source>
</reference>
<evidence type="ECO:0000313" key="2">
    <source>
        <dbReference type="Proteomes" id="UP000035265"/>
    </source>
</evidence>
<dbReference type="AlphaFoldDB" id="A0A0H2KKS2"/>
<dbReference type="PANTHER" id="PTHR43649">
    <property type="entry name" value="ARABINOSE-BINDING PROTEIN-RELATED"/>
    <property type="match status" value="1"/>
</dbReference>
<comment type="caution">
    <text evidence="1">The sequence shown here is derived from an EMBL/GenBank/DDBJ whole genome shotgun (WGS) entry which is preliminary data.</text>
</comment>
<protein>
    <submittedName>
        <fullName evidence="1">Sugar ABC transporter substrate-binding protein</fullName>
    </submittedName>
</protein>
<dbReference type="PATRIC" id="fig|264251.5.peg.2831"/>
<accession>A0A0H2KKS2</accession>
<dbReference type="InterPro" id="IPR050490">
    <property type="entry name" value="Bact_solute-bd_prot1"/>
</dbReference>